<dbReference type="InterPro" id="IPR008272">
    <property type="entry name" value="HB-CoA_thioesterase_AS"/>
</dbReference>
<dbReference type="AlphaFoldDB" id="A0A2U8H5C5"/>
<dbReference type="CDD" id="cd00586">
    <property type="entry name" value="4HBT"/>
    <property type="match status" value="1"/>
</dbReference>
<dbReference type="InterPro" id="IPR029069">
    <property type="entry name" value="HotDog_dom_sf"/>
</dbReference>
<dbReference type="Gene3D" id="3.10.129.10">
    <property type="entry name" value="Hotdog Thioesterase"/>
    <property type="match status" value="1"/>
</dbReference>
<dbReference type="PANTHER" id="PTHR31793">
    <property type="entry name" value="4-HYDROXYBENZOYL-COA THIOESTERASE FAMILY MEMBER"/>
    <property type="match status" value="1"/>
</dbReference>
<evidence type="ECO:0000256" key="1">
    <source>
        <dbReference type="ARBA" id="ARBA00005953"/>
    </source>
</evidence>
<sequence length="158" mass="18152">MEEGETNLKPIESLDVQDAEAVEYLARRQVRFSDCDPAGIVFFPNYFRMLNGVVEDWWAHLGKPWTELVTVRRIGTPTFRLDTEFVQPSKFGELLDFHLTVEKLGNTSLVLHHVVIGADTARMRARQVLVATSLDTHKAIPWPDDVRQAIQRFMEKQS</sequence>
<dbReference type="OrthoDB" id="21822at2"/>
<dbReference type="Pfam" id="PF13279">
    <property type="entry name" value="4HBT_2"/>
    <property type="match status" value="1"/>
</dbReference>
<gene>
    <name evidence="3" type="ORF">CEW87_16595</name>
</gene>
<comment type="similarity">
    <text evidence="1">Belongs to the 4-hydroxybenzoyl-CoA thioesterase family.</text>
</comment>
<proteinExistence type="inferred from homology"/>
<keyword evidence="2" id="KW-0378">Hydrolase</keyword>
<organism evidence="3 4">
    <name type="scientific">Parazoarcus communis</name>
    <dbReference type="NCBI Taxonomy" id="41977"/>
    <lineage>
        <taxon>Bacteria</taxon>
        <taxon>Pseudomonadati</taxon>
        <taxon>Pseudomonadota</taxon>
        <taxon>Betaproteobacteria</taxon>
        <taxon>Rhodocyclales</taxon>
        <taxon>Zoogloeaceae</taxon>
        <taxon>Parazoarcus</taxon>
    </lineage>
</organism>
<dbReference type="GO" id="GO:0047617">
    <property type="term" value="F:fatty acyl-CoA hydrolase activity"/>
    <property type="evidence" value="ECO:0007669"/>
    <property type="project" value="TreeGrafter"/>
</dbReference>
<dbReference type="PANTHER" id="PTHR31793:SF24">
    <property type="entry name" value="LONG-CHAIN ACYL-COA THIOESTERASE FADM"/>
    <property type="match status" value="1"/>
</dbReference>
<dbReference type="InterPro" id="IPR050563">
    <property type="entry name" value="4-hydroxybenzoyl-CoA_TE"/>
</dbReference>
<dbReference type="EMBL" id="CP022188">
    <property type="protein sequence ID" value="AWI80843.1"/>
    <property type="molecule type" value="Genomic_DNA"/>
</dbReference>
<protein>
    <submittedName>
        <fullName evidence="3">4-hydroxybenzoyl-CoA thioesterase</fullName>
    </submittedName>
</protein>
<dbReference type="SUPFAM" id="SSF54637">
    <property type="entry name" value="Thioesterase/thiol ester dehydrase-isomerase"/>
    <property type="match status" value="1"/>
</dbReference>
<dbReference type="PROSITE" id="PS01328">
    <property type="entry name" value="4HBCOA_THIOESTERASE"/>
    <property type="match status" value="1"/>
</dbReference>
<evidence type="ECO:0000256" key="2">
    <source>
        <dbReference type="ARBA" id="ARBA00022801"/>
    </source>
</evidence>
<accession>A0A2U8H5C5</accession>
<evidence type="ECO:0000313" key="3">
    <source>
        <dbReference type="EMBL" id="AWI80843.1"/>
    </source>
</evidence>
<evidence type="ECO:0000313" key="4">
    <source>
        <dbReference type="Proteomes" id="UP000244902"/>
    </source>
</evidence>
<reference evidence="3 4" key="1">
    <citation type="submission" date="2017-06" db="EMBL/GenBank/DDBJ databases">
        <title>Azoarcus sp. TSNA42 complete genome sequence.</title>
        <authorList>
            <person name="Woo J.-H."/>
            <person name="Kim H.-S."/>
        </authorList>
    </citation>
    <scope>NUCLEOTIDE SEQUENCE [LARGE SCALE GENOMIC DNA]</scope>
    <source>
        <strain evidence="3 4">TSNA42</strain>
    </source>
</reference>
<dbReference type="Proteomes" id="UP000244902">
    <property type="component" value="Chromosome"/>
</dbReference>
<name>A0A2U8H5C5_9RHOO</name>